<protein>
    <submittedName>
        <fullName evidence="18">Uncharacterized protein</fullName>
    </submittedName>
</protein>
<accession>A0A7I4FKJ1</accession>
<keyword evidence="10" id="KW-0406">Ion transport</keyword>
<evidence type="ECO:0000256" key="3">
    <source>
        <dbReference type="ARBA" id="ARBA00022448"/>
    </source>
</evidence>
<keyword evidence="7" id="KW-0851">Voltage-gated channel</keyword>
<name>A0A7I4FKJ1_PHYPA</name>
<keyword evidence="12" id="KW-0407">Ion channel</keyword>
<dbReference type="Pfam" id="PF12796">
    <property type="entry name" value="Ank_2"/>
    <property type="match status" value="2"/>
</dbReference>
<dbReference type="PROSITE" id="PS51490">
    <property type="entry name" value="KHA"/>
    <property type="match status" value="1"/>
</dbReference>
<evidence type="ECO:0000256" key="9">
    <source>
        <dbReference type="ARBA" id="ARBA00022989"/>
    </source>
</evidence>
<evidence type="ECO:0000256" key="6">
    <source>
        <dbReference type="ARBA" id="ARBA00022826"/>
    </source>
</evidence>
<dbReference type="AlphaFoldDB" id="A0A7I4FKJ1"/>
<evidence type="ECO:0000256" key="1">
    <source>
        <dbReference type="ARBA" id="ARBA00004141"/>
    </source>
</evidence>
<dbReference type="InterPro" id="IPR005821">
    <property type="entry name" value="Ion_trans_dom"/>
</dbReference>
<feature type="repeat" description="ANK" evidence="13">
    <location>
        <begin position="581"/>
        <end position="613"/>
    </location>
</feature>
<dbReference type="PANTHER" id="PTHR45743">
    <property type="entry name" value="POTASSIUM CHANNEL AKT1"/>
    <property type="match status" value="1"/>
</dbReference>
<keyword evidence="6" id="KW-0631">Potassium channel</keyword>
<gene>
    <name evidence="18" type="primary">LOC112295589</name>
</gene>
<keyword evidence="19" id="KW-1185">Reference proteome</keyword>
<sequence>MGKVGDLTARVLRAVGPVKQSHLRKGSTPSIFSHAYSSGMLPALGSNQSSKDLISKKYVIHPYNKKYMYWQGILIILVFYSSWVAPFEFGFVHNPRGALLAVDNVVNFFFLIDIVLTFFVAYRDNSTFLMECSLRRISFRYLRTWFILDVLSTVPLAAVVAIFTGKYYTGFASSLVNLLRLWRLRRVSALFARVEKNVKFSYFWTRCFKLFLLLHFDEEIFATPQVTVFVCHFAACSFYLLAARHPKSKEDETWLGAMLPNFEEESLWARYVTSVYWSMTTLTTLGYGDLHPINRSEMIFASIYMLLNLALTSYIIGNMTNLITRLTSRTRHYRDSVQHLVEFSTRNGLPPKLHEKIISHLQVKFKTENLRHQAIIATLPKAIRSSVAQFLFFDTVEQVYLFQGTSYNFRAQLVSEMKVEFFPPGEEIILVDEAPSEFYIVVNGSANVFIRGDQGGPEQLLTTVYATDVIGEIGVICYMPQPFTIRSQKLSQLLRLDRIVFMNIVQQYKEDGQRIVDNLLQRLREANDPRFEELSSEIETLLAEDSEMSEPSLCAVAAGGNVGFLQQLLSKGAEVDKPDYHGRTALVIAASKGYEECVKLLLEHGADPNKADAHGKVPLLEALIARDTSTVKVLTENGATLGNADMGIYLGQAVLDSNKDLIDDYLKHGADINTVSESEGHAVGQTALHVAVIDGNMDMVKFLVSRGADAHFKPGDEATLSACKLAEICPNHPEMVSFLKAQPIRLESYSSTTPKDSTSNATQKKLSMKGSSTVEFQVDETSLPGPSGGAPGERTIHSLMRKQSARGRLMTMRSQKALDRKRSEIQNRKQNLQGSGIQRLEKRNTFSTNSSAGAAKVVRLRVILHPYHPRKTGVTGVGKVILLPKSIEALLKIAIEKFNNRPTKVLSKEGAEINDIGAIRDDDHLYVIDDSEDVGSAPQGIDTDDLRARLQAVVTALSQDKHRIQKDDQE</sequence>
<dbReference type="GO" id="GO:0034702">
    <property type="term" value="C:monoatomic ion channel complex"/>
    <property type="evidence" value="ECO:0007669"/>
    <property type="project" value="UniProtKB-KW"/>
</dbReference>
<reference evidence="18 19" key="1">
    <citation type="journal article" date="2008" name="Science">
        <title>The Physcomitrella genome reveals evolutionary insights into the conquest of land by plants.</title>
        <authorList>
            <person name="Rensing S."/>
            <person name="Lang D."/>
            <person name="Zimmer A."/>
            <person name="Terry A."/>
            <person name="Salamov A."/>
            <person name="Shapiro H."/>
            <person name="Nishiyama T."/>
            <person name="Perroud P.-F."/>
            <person name="Lindquist E."/>
            <person name="Kamisugi Y."/>
            <person name="Tanahashi T."/>
            <person name="Sakakibara K."/>
            <person name="Fujita T."/>
            <person name="Oishi K."/>
            <person name="Shin-I T."/>
            <person name="Kuroki Y."/>
            <person name="Toyoda A."/>
            <person name="Suzuki Y."/>
            <person name="Hashimoto A."/>
            <person name="Yamaguchi K."/>
            <person name="Sugano A."/>
            <person name="Kohara Y."/>
            <person name="Fujiyama A."/>
            <person name="Anterola A."/>
            <person name="Aoki S."/>
            <person name="Ashton N."/>
            <person name="Barbazuk W.B."/>
            <person name="Barker E."/>
            <person name="Bennetzen J."/>
            <person name="Bezanilla M."/>
            <person name="Blankenship R."/>
            <person name="Cho S.H."/>
            <person name="Dutcher S."/>
            <person name="Estelle M."/>
            <person name="Fawcett J.A."/>
            <person name="Gundlach H."/>
            <person name="Hanada K."/>
            <person name="Heyl A."/>
            <person name="Hicks K.A."/>
            <person name="Hugh J."/>
            <person name="Lohr M."/>
            <person name="Mayer K."/>
            <person name="Melkozernov A."/>
            <person name="Murata T."/>
            <person name="Nelson D."/>
            <person name="Pils B."/>
            <person name="Prigge M."/>
            <person name="Reiss B."/>
            <person name="Renner T."/>
            <person name="Rombauts S."/>
            <person name="Rushton P."/>
            <person name="Sanderfoot A."/>
            <person name="Schween G."/>
            <person name="Shiu S.-H."/>
            <person name="Stueber K."/>
            <person name="Theodoulou F.L."/>
            <person name="Tu H."/>
            <person name="Van de Peer Y."/>
            <person name="Verrier P.J."/>
            <person name="Waters E."/>
            <person name="Wood A."/>
            <person name="Yang L."/>
            <person name="Cove D."/>
            <person name="Cuming A."/>
            <person name="Hasebe M."/>
            <person name="Lucas S."/>
            <person name="Mishler D.B."/>
            <person name="Reski R."/>
            <person name="Grigoriev I."/>
            <person name="Quatrano R.S."/>
            <person name="Boore J.L."/>
        </authorList>
    </citation>
    <scope>NUCLEOTIDE SEQUENCE [LARGE SCALE GENOMIC DNA]</scope>
    <source>
        <strain evidence="18 19">cv. Gransden 2004</strain>
    </source>
</reference>
<comment type="subcellular location">
    <subcellularLocation>
        <location evidence="1">Membrane</location>
        <topology evidence="1">Multi-pass membrane protein</topology>
    </subcellularLocation>
</comment>
<evidence type="ECO:0000256" key="15">
    <source>
        <dbReference type="SAM" id="Phobius"/>
    </source>
</evidence>
<dbReference type="Pfam" id="PF00520">
    <property type="entry name" value="Ion_trans"/>
    <property type="match status" value="1"/>
</dbReference>
<keyword evidence="13" id="KW-0040">ANK repeat</keyword>
<dbReference type="InterPro" id="IPR002110">
    <property type="entry name" value="Ankyrin_rpt"/>
</dbReference>
<dbReference type="Gene3D" id="1.10.287.70">
    <property type="match status" value="1"/>
</dbReference>
<dbReference type="SUPFAM" id="SSF81324">
    <property type="entry name" value="Voltage-gated potassium channels"/>
    <property type="match status" value="1"/>
</dbReference>
<keyword evidence="11 15" id="KW-0472">Membrane</keyword>
<evidence type="ECO:0000256" key="8">
    <source>
        <dbReference type="ARBA" id="ARBA00022958"/>
    </source>
</evidence>
<dbReference type="FunCoup" id="A0A7I4FKJ1">
    <property type="interactions" value="247"/>
</dbReference>
<keyword evidence="8" id="KW-0630">Potassium</keyword>
<dbReference type="SMART" id="SM00248">
    <property type="entry name" value="ANK"/>
    <property type="match status" value="4"/>
</dbReference>
<keyword evidence="5 15" id="KW-0812">Transmembrane</keyword>
<dbReference type="PROSITE" id="PS50042">
    <property type="entry name" value="CNMP_BINDING_3"/>
    <property type="match status" value="1"/>
</dbReference>
<dbReference type="InParanoid" id="A0A7I4FKJ1"/>
<dbReference type="SUPFAM" id="SSF51206">
    <property type="entry name" value="cAMP-binding domain-like"/>
    <property type="match status" value="1"/>
</dbReference>
<dbReference type="GO" id="GO:0005249">
    <property type="term" value="F:voltage-gated potassium channel activity"/>
    <property type="evidence" value="ECO:0007669"/>
    <property type="project" value="InterPro"/>
</dbReference>
<feature type="transmembrane region" description="Helical" evidence="15">
    <location>
        <begin position="105"/>
        <end position="122"/>
    </location>
</feature>
<dbReference type="EnsemblPlants" id="Pp3c2_28940V3.4">
    <property type="protein sequence ID" value="Pp3c2_28940V3.4"/>
    <property type="gene ID" value="Pp3c2_28940"/>
</dbReference>
<dbReference type="PROSITE" id="PS50297">
    <property type="entry name" value="ANK_REP_REGION"/>
    <property type="match status" value="2"/>
</dbReference>
<evidence type="ECO:0000313" key="19">
    <source>
        <dbReference type="Proteomes" id="UP000006727"/>
    </source>
</evidence>
<dbReference type="FunFam" id="1.10.287.70:FF:000123">
    <property type="entry name" value="Potassium channel KAT3"/>
    <property type="match status" value="1"/>
</dbReference>
<keyword evidence="3" id="KW-0813">Transport</keyword>
<comment type="similarity">
    <text evidence="2">Belongs to the potassium channel family. Plant (TC 1.A.1.4) subfamily.</text>
</comment>
<dbReference type="PANTHER" id="PTHR45743:SF2">
    <property type="entry name" value="POTASSIUM CHANNEL AKT1"/>
    <property type="match status" value="1"/>
</dbReference>
<evidence type="ECO:0000259" key="16">
    <source>
        <dbReference type="PROSITE" id="PS50042"/>
    </source>
</evidence>
<dbReference type="InterPro" id="IPR014710">
    <property type="entry name" value="RmlC-like_jellyroll"/>
</dbReference>
<dbReference type="Pfam" id="PF00027">
    <property type="entry name" value="cNMP_binding"/>
    <property type="match status" value="1"/>
</dbReference>
<dbReference type="PROSITE" id="PS50088">
    <property type="entry name" value="ANK_REPEAT"/>
    <property type="match status" value="2"/>
</dbReference>
<evidence type="ECO:0000256" key="12">
    <source>
        <dbReference type="ARBA" id="ARBA00023303"/>
    </source>
</evidence>
<feature type="transmembrane region" description="Helical" evidence="15">
    <location>
        <begin position="67"/>
        <end position="85"/>
    </location>
</feature>
<evidence type="ECO:0000256" key="10">
    <source>
        <dbReference type="ARBA" id="ARBA00023065"/>
    </source>
</evidence>
<dbReference type="Gene3D" id="2.60.120.10">
    <property type="entry name" value="Jelly Rolls"/>
    <property type="match status" value="1"/>
</dbReference>
<dbReference type="Pfam" id="PF11834">
    <property type="entry name" value="KHA"/>
    <property type="match status" value="1"/>
</dbReference>
<dbReference type="InterPro" id="IPR021789">
    <property type="entry name" value="KHA_dom"/>
</dbReference>
<evidence type="ECO:0000256" key="11">
    <source>
        <dbReference type="ARBA" id="ARBA00023136"/>
    </source>
</evidence>
<dbReference type="CDD" id="cd00038">
    <property type="entry name" value="CAP_ED"/>
    <property type="match status" value="1"/>
</dbReference>
<organism evidence="18 19">
    <name type="scientific">Physcomitrium patens</name>
    <name type="common">Spreading-leaved earth moss</name>
    <name type="synonym">Physcomitrella patens</name>
    <dbReference type="NCBI Taxonomy" id="3218"/>
    <lineage>
        <taxon>Eukaryota</taxon>
        <taxon>Viridiplantae</taxon>
        <taxon>Streptophyta</taxon>
        <taxon>Embryophyta</taxon>
        <taxon>Bryophyta</taxon>
        <taxon>Bryophytina</taxon>
        <taxon>Bryopsida</taxon>
        <taxon>Funariidae</taxon>
        <taxon>Funariales</taxon>
        <taxon>Funariaceae</taxon>
        <taxon>Physcomitrium</taxon>
    </lineage>
</organism>
<keyword evidence="4" id="KW-0633">Potassium transport</keyword>
<feature type="domain" description="KHA" evidence="17">
    <location>
        <begin position="861"/>
        <end position="945"/>
    </location>
</feature>
<feature type="domain" description="Cyclic nucleotide-binding" evidence="16">
    <location>
        <begin position="401"/>
        <end position="522"/>
    </location>
</feature>
<reference evidence="18 19" key="2">
    <citation type="journal article" date="2018" name="Plant J.">
        <title>The Physcomitrella patens chromosome-scale assembly reveals moss genome structure and evolution.</title>
        <authorList>
            <person name="Lang D."/>
            <person name="Ullrich K.K."/>
            <person name="Murat F."/>
            <person name="Fuchs J."/>
            <person name="Jenkins J."/>
            <person name="Haas F.B."/>
            <person name="Piednoel M."/>
            <person name="Gundlach H."/>
            <person name="Van Bel M."/>
            <person name="Meyberg R."/>
            <person name="Vives C."/>
            <person name="Morata J."/>
            <person name="Symeonidi A."/>
            <person name="Hiss M."/>
            <person name="Muchero W."/>
            <person name="Kamisugi Y."/>
            <person name="Saleh O."/>
            <person name="Blanc G."/>
            <person name="Decker E.L."/>
            <person name="van Gessel N."/>
            <person name="Grimwood J."/>
            <person name="Hayes R.D."/>
            <person name="Graham S.W."/>
            <person name="Gunter L.E."/>
            <person name="McDaniel S.F."/>
            <person name="Hoernstein S.N.W."/>
            <person name="Larsson A."/>
            <person name="Li F.W."/>
            <person name="Perroud P.F."/>
            <person name="Phillips J."/>
            <person name="Ranjan P."/>
            <person name="Rokshar D.S."/>
            <person name="Rothfels C.J."/>
            <person name="Schneider L."/>
            <person name="Shu S."/>
            <person name="Stevenson D.W."/>
            <person name="Thummler F."/>
            <person name="Tillich M."/>
            <person name="Villarreal Aguilar J.C."/>
            <person name="Widiez T."/>
            <person name="Wong G.K."/>
            <person name="Wymore A."/>
            <person name="Zhang Y."/>
            <person name="Zimmer A.D."/>
            <person name="Quatrano R.S."/>
            <person name="Mayer K.F.X."/>
            <person name="Goodstein D."/>
            <person name="Casacuberta J.M."/>
            <person name="Vandepoele K."/>
            <person name="Reski R."/>
            <person name="Cuming A.C."/>
            <person name="Tuskan G.A."/>
            <person name="Maumus F."/>
            <person name="Salse J."/>
            <person name="Schmutz J."/>
            <person name="Rensing S.A."/>
        </authorList>
    </citation>
    <scope>NUCLEOTIDE SEQUENCE [LARGE SCALE GENOMIC DNA]</scope>
    <source>
        <strain evidence="18 19">cv. Gransden 2004</strain>
    </source>
</reference>
<feature type="transmembrane region" description="Helical" evidence="15">
    <location>
        <begin position="220"/>
        <end position="242"/>
    </location>
</feature>
<dbReference type="InterPro" id="IPR000595">
    <property type="entry name" value="cNMP-bd_dom"/>
</dbReference>
<evidence type="ECO:0000256" key="13">
    <source>
        <dbReference type="PROSITE-ProRule" id="PRU00023"/>
    </source>
</evidence>
<evidence type="ECO:0000256" key="2">
    <source>
        <dbReference type="ARBA" id="ARBA00007929"/>
    </source>
</evidence>
<evidence type="ECO:0000256" key="5">
    <source>
        <dbReference type="ARBA" id="ARBA00022692"/>
    </source>
</evidence>
<evidence type="ECO:0000256" key="7">
    <source>
        <dbReference type="ARBA" id="ARBA00022882"/>
    </source>
</evidence>
<evidence type="ECO:0000256" key="14">
    <source>
        <dbReference type="SAM" id="MobiDB-lite"/>
    </source>
</evidence>
<dbReference type="InterPro" id="IPR045319">
    <property type="entry name" value="KAT/AKT"/>
</dbReference>
<dbReference type="InterPro" id="IPR036770">
    <property type="entry name" value="Ankyrin_rpt-contain_sf"/>
</dbReference>
<dbReference type="Gene3D" id="1.10.287.630">
    <property type="entry name" value="Helix hairpin bin"/>
    <property type="match status" value="1"/>
</dbReference>
<dbReference type="FunFam" id="2.60.120.10:FF:000074">
    <property type="entry name" value="Potassium channel KAT2"/>
    <property type="match status" value="1"/>
</dbReference>
<dbReference type="SMART" id="SM00100">
    <property type="entry name" value="cNMP"/>
    <property type="match status" value="1"/>
</dbReference>
<keyword evidence="9 15" id="KW-1133">Transmembrane helix</keyword>
<dbReference type="Gene3D" id="1.25.40.20">
    <property type="entry name" value="Ankyrin repeat-containing domain"/>
    <property type="match status" value="1"/>
</dbReference>
<evidence type="ECO:0000313" key="18">
    <source>
        <dbReference type="EnsemblPlants" id="Pp3c2_28940V3.4"/>
    </source>
</evidence>
<evidence type="ECO:0000256" key="4">
    <source>
        <dbReference type="ARBA" id="ARBA00022538"/>
    </source>
</evidence>
<dbReference type="InterPro" id="IPR003938">
    <property type="entry name" value="K_chnl_volt-dep_EAG/ELK/ERG"/>
</dbReference>
<evidence type="ECO:0000259" key="17">
    <source>
        <dbReference type="PROSITE" id="PS51490"/>
    </source>
</evidence>
<dbReference type="SUPFAM" id="SSF48403">
    <property type="entry name" value="Ankyrin repeat"/>
    <property type="match status" value="1"/>
</dbReference>
<reference evidence="18" key="3">
    <citation type="submission" date="2020-12" db="UniProtKB">
        <authorList>
            <consortium name="EnsemblPlants"/>
        </authorList>
    </citation>
    <scope>IDENTIFICATION</scope>
</reference>
<feature type="transmembrane region" description="Helical" evidence="15">
    <location>
        <begin position="298"/>
        <end position="317"/>
    </location>
</feature>
<dbReference type="Proteomes" id="UP000006727">
    <property type="component" value="Chromosome 2"/>
</dbReference>
<feature type="transmembrane region" description="Helical" evidence="15">
    <location>
        <begin position="142"/>
        <end position="163"/>
    </location>
</feature>
<feature type="repeat" description="ANK" evidence="13">
    <location>
        <begin position="683"/>
        <end position="715"/>
    </location>
</feature>
<proteinExistence type="inferred from homology"/>
<feature type="region of interest" description="Disordered" evidence="14">
    <location>
        <begin position="749"/>
        <end position="771"/>
    </location>
</feature>
<dbReference type="Gramene" id="Pp3c2_28940V3.4">
    <property type="protein sequence ID" value="Pp3c2_28940V3.4"/>
    <property type="gene ID" value="Pp3c2_28940"/>
</dbReference>
<dbReference type="InterPro" id="IPR018490">
    <property type="entry name" value="cNMP-bd_dom_sf"/>
</dbReference>
<dbReference type="EMBL" id="ABEU02000002">
    <property type="status" value="NOT_ANNOTATED_CDS"/>
    <property type="molecule type" value="Genomic_DNA"/>
</dbReference>
<dbReference type="PRINTS" id="PR01463">
    <property type="entry name" value="EAGCHANLFMLY"/>
</dbReference>